<keyword evidence="5" id="KW-1185">Reference proteome</keyword>
<protein>
    <submittedName>
        <fullName evidence="4">Penicillin amidase V</fullName>
    </submittedName>
</protein>
<dbReference type="RefSeq" id="WP_115313929.1">
    <property type="nucleotide sequence ID" value="NZ_CP066042.1"/>
</dbReference>
<dbReference type="SUPFAM" id="SSF56235">
    <property type="entry name" value="N-terminal nucleophile aminohydrolases (Ntn hydrolases)"/>
    <property type="match status" value="1"/>
</dbReference>
<dbReference type="PANTHER" id="PTHR35527:SF2">
    <property type="entry name" value="HYDROLASE"/>
    <property type="match status" value="1"/>
</dbReference>
<evidence type="ECO:0000259" key="3">
    <source>
        <dbReference type="Pfam" id="PF02275"/>
    </source>
</evidence>
<dbReference type="InterPro" id="IPR029055">
    <property type="entry name" value="Ntn_hydrolases_N"/>
</dbReference>
<organism evidence="4 5">
    <name type="scientific">Staphylococcus saccharolyticus</name>
    <dbReference type="NCBI Taxonomy" id="33028"/>
    <lineage>
        <taxon>Bacteria</taxon>
        <taxon>Bacillati</taxon>
        <taxon>Bacillota</taxon>
        <taxon>Bacilli</taxon>
        <taxon>Bacillales</taxon>
        <taxon>Staphylococcaceae</taxon>
        <taxon>Staphylococcus</taxon>
    </lineage>
</organism>
<evidence type="ECO:0000256" key="1">
    <source>
        <dbReference type="ARBA" id="ARBA00006625"/>
    </source>
</evidence>
<dbReference type="InterPro" id="IPR052193">
    <property type="entry name" value="Peptidase_C59"/>
</dbReference>
<comment type="similarity">
    <text evidence="1">Belongs to the peptidase C59 family.</text>
</comment>
<dbReference type="EMBL" id="UHDZ01000001">
    <property type="protein sequence ID" value="SUM74073.1"/>
    <property type="molecule type" value="Genomic_DNA"/>
</dbReference>
<sequence length="331" mass="38193">MCTGFSFFTTQSYHYLARTMDFSFEFNGIPTVVPRHYHYQFDLESNMCLEHGFVGTNLKVGRYRFGDGINEHGLAISNHYFTGEASYSSHRRYGCFNLAPEEFIVWVLGFIKNIDELKQKVKNVNIMNEKNTTLNIVPPLHFMITDESGRTVAVEPHNGLLIVKDNHIKVLSNAPKLEWHIENLRNYAFLHPQKTTNQLVGKVLVRSMGCEAGTNGLPGGYTSTERFVRATYLRHHLQSSNKEAENLQNCFKVLESVSIPQGAVIDANETHYTQYQLVMESKERCYYIKPYFSNQIFKVQLTEENLCKDDMTFLPINHDLKFSSLLYSSRR</sequence>
<accession>A0A380HBP9</accession>
<feature type="domain" description="Choloylglycine hydrolase/NAAA C-terminal" evidence="3">
    <location>
        <begin position="2"/>
        <end position="309"/>
    </location>
</feature>
<dbReference type="CDD" id="cd00542">
    <property type="entry name" value="Ntn_PVA"/>
    <property type="match status" value="1"/>
</dbReference>
<reference evidence="4 5" key="1">
    <citation type="submission" date="2018-06" db="EMBL/GenBank/DDBJ databases">
        <authorList>
            <consortium name="Pathogen Informatics"/>
            <person name="Doyle S."/>
        </authorList>
    </citation>
    <scope>NUCLEOTIDE SEQUENCE [LARGE SCALE GENOMIC DNA]</scope>
    <source>
        <strain evidence="4 5">NCTC11807</strain>
    </source>
</reference>
<dbReference type="GeneID" id="63935670"/>
<dbReference type="AlphaFoldDB" id="A0A380HBP9"/>
<dbReference type="InterPro" id="IPR029132">
    <property type="entry name" value="CBAH/NAAA_C"/>
</dbReference>
<dbReference type="Pfam" id="PF02275">
    <property type="entry name" value="CBAH"/>
    <property type="match status" value="1"/>
</dbReference>
<dbReference type="Gene3D" id="3.60.60.10">
    <property type="entry name" value="Penicillin V Acylase, Chain A"/>
    <property type="match status" value="1"/>
</dbReference>
<evidence type="ECO:0000256" key="2">
    <source>
        <dbReference type="ARBA" id="ARBA00022801"/>
    </source>
</evidence>
<dbReference type="PANTHER" id="PTHR35527">
    <property type="entry name" value="CHOLOYLGLYCINE HYDROLASE"/>
    <property type="match status" value="1"/>
</dbReference>
<proteinExistence type="inferred from homology"/>
<name>A0A380HBP9_9STAP</name>
<evidence type="ECO:0000313" key="4">
    <source>
        <dbReference type="EMBL" id="SUM74073.1"/>
    </source>
</evidence>
<dbReference type="Proteomes" id="UP000255425">
    <property type="component" value="Unassembled WGS sequence"/>
</dbReference>
<keyword evidence="2" id="KW-0378">Hydrolase</keyword>
<evidence type="ECO:0000313" key="5">
    <source>
        <dbReference type="Proteomes" id="UP000255425"/>
    </source>
</evidence>
<dbReference type="GO" id="GO:0016787">
    <property type="term" value="F:hydrolase activity"/>
    <property type="evidence" value="ECO:0007669"/>
    <property type="project" value="UniProtKB-KW"/>
</dbReference>
<gene>
    <name evidence="4" type="primary">yxeI</name>
    <name evidence="4" type="ORF">NCTC11807_02418</name>
</gene>